<comment type="caution">
    <text evidence="3">The sequence shown here is derived from an EMBL/GenBank/DDBJ whole genome shotgun (WGS) entry which is preliminary data.</text>
</comment>
<dbReference type="AlphaFoldDB" id="A0A3M7SHV5"/>
<feature type="transmembrane region" description="Helical" evidence="1">
    <location>
        <begin position="261"/>
        <end position="279"/>
    </location>
</feature>
<keyword evidence="1" id="KW-0812">Transmembrane</keyword>
<dbReference type="Proteomes" id="UP000276133">
    <property type="component" value="Unassembled WGS sequence"/>
</dbReference>
<sequence length="281" mass="31645">MNNLKFSLLRIYKGLITPVYMIVLMISATLSKYSGNGPIFPKDGFEIEHWYLANDMQFHLIAPLILIPFALKKPIIGVIISILILVANITASAVIISQNPGFELGQLGGNPNFFTDAYIVPWFRIGPYIVGLLLGYIIYLKKTSTKPNYINPKLNIGLWIFSLFLLCLIVFGNYPNFSGNAMKKWINITYESTAKIIWSIALSYVIFANVTGNGGVINRILSWKMWKPLAKISFSVYLIHSFVLFQVISTGLRPIFIQDTIMVYRFLGNLALSLIAGYLNN</sequence>
<proteinExistence type="predicted"/>
<dbReference type="GO" id="GO:0016747">
    <property type="term" value="F:acyltransferase activity, transferring groups other than amino-acyl groups"/>
    <property type="evidence" value="ECO:0007669"/>
    <property type="project" value="InterPro"/>
</dbReference>
<name>A0A3M7SHV5_BRAPC</name>
<keyword evidence="1" id="KW-0472">Membrane</keyword>
<dbReference type="EMBL" id="REGN01001364">
    <property type="protein sequence ID" value="RNA35197.1"/>
    <property type="molecule type" value="Genomic_DNA"/>
</dbReference>
<dbReference type="Pfam" id="PF01757">
    <property type="entry name" value="Acyl_transf_3"/>
    <property type="match status" value="1"/>
</dbReference>
<feature type="transmembrane region" description="Helical" evidence="1">
    <location>
        <begin position="12"/>
        <end position="30"/>
    </location>
</feature>
<dbReference type="InterPro" id="IPR002656">
    <property type="entry name" value="Acyl_transf_3_dom"/>
</dbReference>
<dbReference type="PANTHER" id="PTHR11161">
    <property type="entry name" value="O-ACYLTRANSFERASE"/>
    <property type="match status" value="1"/>
</dbReference>
<dbReference type="OrthoDB" id="10006435at2759"/>
<feature type="transmembrane region" description="Helical" evidence="1">
    <location>
        <begin position="156"/>
        <end position="176"/>
    </location>
</feature>
<feature type="transmembrane region" description="Helical" evidence="1">
    <location>
        <begin position="117"/>
        <end position="140"/>
    </location>
</feature>
<keyword evidence="4" id="KW-1185">Reference proteome</keyword>
<feature type="domain" description="Acyltransferase 3" evidence="2">
    <location>
        <begin position="9"/>
        <end position="268"/>
    </location>
</feature>
<protein>
    <submittedName>
        <fullName evidence="3">Nose resistant to fluoxetine 6-like</fullName>
    </submittedName>
</protein>
<feature type="transmembrane region" description="Helical" evidence="1">
    <location>
        <begin position="78"/>
        <end position="97"/>
    </location>
</feature>
<organism evidence="3 4">
    <name type="scientific">Brachionus plicatilis</name>
    <name type="common">Marine rotifer</name>
    <name type="synonym">Brachionus muelleri</name>
    <dbReference type="NCBI Taxonomy" id="10195"/>
    <lineage>
        <taxon>Eukaryota</taxon>
        <taxon>Metazoa</taxon>
        <taxon>Spiralia</taxon>
        <taxon>Gnathifera</taxon>
        <taxon>Rotifera</taxon>
        <taxon>Eurotatoria</taxon>
        <taxon>Monogononta</taxon>
        <taxon>Pseudotrocha</taxon>
        <taxon>Ploima</taxon>
        <taxon>Brachionidae</taxon>
        <taxon>Brachionus</taxon>
    </lineage>
</organism>
<feature type="transmembrane region" description="Helical" evidence="1">
    <location>
        <begin position="50"/>
        <end position="71"/>
    </location>
</feature>
<dbReference type="PANTHER" id="PTHR11161:SF0">
    <property type="entry name" value="O-ACYLTRANSFERASE LIKE PROTEIN"/>
    <property type="match status" value="1"/>
</dbReference>
<evidence type="ECO:0000313" key="4">
    <source>
        <dbReference type="Proteomes" id="UP000276133"/>
    </source>
</evidence>
<reference evidence="3 4" key="1">
    <citation type="journal article" date="2018" name="Sci. Rep.">
        <title>Genomic signatures of local adaptation to the degree of environmental predictability in rotifers.</title>
        <authorList>
            <person name="Franch-Gras L."/>
            <person name="Hahn C."/>
            <person name="Garcia-Roger E.M."/>
            <person name="Carmona M.J."/>
            <person name="Serra M."/>
            <person name="Gomez A."/>
        </authorList>
    </citation>
    <scope>NUCLEOTIDE SEQUENCE [LARGE SCALE GENOMIC DNA]</scope>
    <source>
        <strain evidence="3">HYR1</strain>
    </source>
</reference>
<dbReference type="InterPro" id="IPR052728">
    <property type="entry name" value="O2_lipid_transport_reg"/>
</dbReference>
<keyword evidence="1" id="KW-1133">Transmembrane helix</keyword>
<evidence type="ECO:0000259" key="2">
    <source>
        <dbReference type="Pfam" id="PF01757"/>
    </source>
</evidence>
<gene>
    <name evidence="3" type="ORF">BpHYR1_034859</name>
</gene>
<accession>A0A3M7SHV5</accession>
<evidence type="ECO:0000256" key="1">
    <source>
        <dbReference type="SAM" id="Phobius"/>
    </source>
</evidence>
<feature type="transmembrane region" description="Helical" evidence="1">
    <location>
        <begin position="229"/>
        <end position="249"/>
    </location>
</feature>
<feature type="transmembrane region" description="Helical" evidence="1">
    <location>
        <begin position="196"/>
        <end position="217"/>
    </location>
</feature>
<evidence type="ECO:0000313" key="3">
    <source>
        <dbReference type="EMBL" id="RNA35197.1"/>
    </source>
</evidence>